<sequence length="49" mass="5674">MYIDLLGPGHHNRVGRCKHVQAVDKRIFHRQRSGVDPGMCPVYLPQCRM</sequence>
<evidence type="ECO:0000313" key="2">
    <source>
        <dbReference type="Proteomes" id="UP001194468"/>
    </source>
</evidence>
<proteinExistence type="predicted"/>
<dbReference type="EMBL" id="WHUW01000013">
    <property type="protein sequence ID" value="KAF8439673.1"/>
    <property type="molecule type" value="Genomic_DNA"/>
</dbReference>
<name>A0AAD4GFB0_BOLED</name>
<evidence type="ECO:0000313" key="1">
    <source>
        <dbReference type="EMBL" id="KAF8439673.1"/>
    </source>
</evidence>
<organism evidence="1 2">
    <name type="scientific">Boletus edulis BED1</name>
    <dbReference type="NCBI Taxonomy" id="1328754"/>
    <lineage>
        <taxon>Eukaryota</taxon>
        <taxon>Fungi</taxon>
        <taxon>Dikarya</taxon>
        <taxon>Basidiomycota</taxon>
        <taxon>Agaricomycotina</taxon>
        <taxon>Agaricomycetes</taxon>
        <taxon>Agaricomycetidae</taxon>
        <taxon>Boletales</taxon>
        <taxon>Boletineae</taxon>
        <taxon>Boletaceae</taxon>
        <taxon>Boletoideae</taxon>
        <taxon>Boletus</taxon>
    </lineage>
</organism>
<accession>A0AAD4GFB0</accession>
<comment type="caution">
    <text evidence="1">The sequence shown here is derived from an EMBL/GenBank/DDBJ whole genome shotgun (WGS) entry which is preliminary data.</text>
</comment>
<dbReference type="Proteomes" id="UP001194468">
    <property type="component" value="Unassembled WGS sequence"/>
</dbReference>
<reference evidence="1" key="2">
    <citation type="journal article" date="2020" name="Nat. Commun.">
        <title>Large-scale genome sequencing of mycorrhizal fungi provides insights into the early evolution of symbiotic traits.</title>
        <authorList>
            <person name="Miyauchi S."/>
            <person name="Kiss E."/>
            <person name="Kuo A."/>
            <person name="Drula E."/>
            <person name="Kohler A."/>
            <person name="Sanchez-Garcia M."/>
            <person name="Morin E."/>
            <person name="Andreopoulos B."/>
            <person name="Barry K.W."/>
            <person name="Bonito G."/>
            <person name="Buee M."/>
            <person name="Carver A."/>
            <person name="Chen C."/>
            <person name="Cichocki N."/>
            <person name="Clum A."/>
            <person name="Culley D."/>
            <person name="Crous P.W."/>
            <person name="Fauchery L."/>
            <person name="Girlanda M."/>
            <person name="Hayes R.D."/>
            <person name="Keri Z."/>
            <person name="LaButti K."/>
            <person name="Lipzen A."/>
            <person name="Lombard V."/>
            <person name="Magnuson J."/>
            <person name="Maillard F."/>
            <person name="Murat C."/>
            <person name="Nolan M."/>
            <person name="Ohm R.A."/>
            <person name="Pangilinan J."/>
            <person name="Pereira M.F."/>
            <person name="Perotto S."/>
            <person name="Peter M."/>
            <person name="Pfister S."/>
            <person name="Riley R."/>
            <person name="Sitrit Y."/>
            <person name="Stielow J.B."/>
            <person name="Szollosi G."/>
            <person name="Zifcakova L."/>
            <person name="Stursova M."/>
            <person name="Spatafora J.W."/>
            <person name="Tedersoo L."/>
            <person name="Vaario L.M."/>
            <person name="Yamada A."/>
            <person name="Yan M."/>
            <person name="Wang P."/>
            <person name="Xu J."/>
            <person name="Bruns T."/>
            <person name="Baldrian P."/>
            <person name="Vilgalys R."/>
            <person name="Dunand C."/>
            <person name="Henrissat B."/>
            <person name="Grigoriev I.V."/>
            <person name="Hibbett D."/>
            <person name="Nagy L.G."/>
            <person name="Martin F.M."/>
        </authorList>
    </citation>
    <scope>NUCLEOTIDE SEQUENCE</scope>
    <source>
        <strain evidence="1">BED1</strain>
    </source>
</reference>
<gene>
    <name evidence="1" type="ORF">L210DRAFT_3539961</name>
</gene>
<keyword evidence="2" id="KW-1185">Reference proteome</keyword>
<reference evidence="1" key="1">
    <citation type="submission" date="2019-10" db="EMBL/GenBank/DDBJ databases">
        <authorList>
            <consortium name="DOE Joint Genome Institute"/>
            <person name="Kuo A."/>
            <person name="Miyauchi S."/>
            <person name="Kiss E."/>
            <person name="Drula E."/>
            <person name="Kohler A."/>
            <person name="Sanchez-Garcia M."/>
            <person name="Andreopoulos B."/>
            <person name="Barry K.W."/>
            <person name="Bonito G."/>
            <person name="Buee M."/>
            <person name="Carver A."/>
            <person name="Chen C."/>
            <person name="Cichocki N."/>
            <person name="Clum A."/>
            <person name="Culley D."/>
            <person name="Crous P.W."/>
            <person name="Fauchery L."/>
            <person name="Girlanda M."/>
            <person name="Hayes R."/>
            <person name="Keri Z."/>
            <person name="LaButti K."/>
            <person name="Lipzen A."/>
            <person name="Lombard V."/>
            <person name="Magnuson J."/>
            <person name="Maillard F."/>
            <person name="Morin E."/>
            <person name="Murat C."/>
            <person name="Nolan M."/>
            <person name="Ohm R."/>
            <person name="Pangilinan J."/>
            <person name="Pereira M."/>
            <person name="Perotto S."/>
            <person name="Peter M."/>
            <person name="Riley R."/>
            <person name="Sitrit Y."/>
            <person name="Stielow B."/>
            <person name="Szollosi G."/>
            <person name="Zifcakova L."/>
            <person name="Stursova M."/>
            <person name="Spatafora J.W."/>
            <person name="Tedersoo L."/>
            <person name="Vaario L.-M."/>
            <person name="Yamada A."/>
            <person name="Yan M."/>
            <person name="Wang P."/>
            <person name="Xu J."/>
            <person name="Bruns T."/>
            <person name="Baldrian P."/>
            <person name="Vilgalys R."/>
            <person name="Henrissat B."/>
            <person name="Grigoriev I.V."/>
            <person name="Hibbett D."/>
            <person name="Nagy L.G."/>
            <person name="Martin F.M."/>
        </authorList>
    </citation>
    <scope>NUCLEOTIDE SEQUENCE</scope>
    <source>
        <strain evidence="1">BED1</strain>
    </source>
</reference>
<protein>
    <submittedName>
        <fullName evidence="1">Uncharacterized protein</fullName>
    </submittedName>
</protein>
<dbReference type="AlphaFoldDB" id="A0AAD4GFB0"/>